<accession>A0A7C9IE71</accession>
<evidence type="ECO:0000313" key="3">
    <source>
        <dbReference type="Proteomes" id="UP000480350"/>
    </source>
</evidence>
<dbReference type="AlphaFoldDB" id="A0A7C9IE71"/>
<proteinExistence type="predicted"/>
<sequence>MNADASPGQANLRSVKDDGARNVQNPGITHEEDEKMKTGLTLILAVLVLSACTADDTYPLSGEECTAADPVQTLDASDCASLPAASGGTF</sequence>
<reference evidence="2 3" key="2">
    <citation type="submission" date="2020-03" db="EMBL/GenBank/DDBJ databases">
        <title>Kangsaoukella pontilimi gen. nov., sp. nov., a new member of the family Rhodobacteraceae isolated from a tidal mudflat.</title>
        <authorList>
            <person name="Kim I.S."/>
        </authorList>
    </citation>
    <scope>NUCLEOTIDE SEQUENCE [LARGE SCALE GENOMIC DNA]</scope>
    <source>
        <strain evidence="2 3">GH1-50</strain>
    </source>
</reference>
<dbReference type="EMBL" id="WUPT01000001">
    <property type="protein sequence ID" value="MXQ06507.1"/>
    <property type="molecule type" value="Genomic_DNA"/>
</dbReference>
<keyword evidence="3" id="KW-1185">Reference proteome</keyword>
<organism evidence="2 3">
    <name type="scientific">Kangsaoukella pontilimi</name>
    <dbReference type="NCBI Taxonomy" id="2691042"/>
    <lineage>
        <taxon>Bacteria</taxon>
        <taxon>Pseudomonadati</taxon>
        <taxon>Pseudomonadota</taxon>
        <taxon>Alphaproteobacteria</taxon>
        <taxon>Rhodobacterales</taxon>
        <taxon>Paracoccaceae</taxon>
        <taxon>Kangsaoukella</taxon>
    </lineage>
</organism>
<feature type="region of interest" description="Disordered" evidence="1">
    <location>
        <begin position="1"/>
        <end position="32"/>
    </location>
</feature>
<comment type="caution">
    <text evidence="2">The sequence shown here is derived from an EMBL/GenBank/DDBJ whole genome shotgun (WGS) entry which is preliminary data.</text>
</comment>
<protein>
    <submittedName>
        <fullName evidence="2">Uncharacterized protein</fullName>
    </submittedName>
</protein>
<evidence type="ECO:0000256" key="1">
    <source>
        <dbReference type="SAM" id="MobiDB-lite"/>
    </source>
</evidence>
<evidence type="ECO:0000313" key="2">
    <source>
        <dbReference type="EMBL" id="MXQ06507.1"/>
    </source>
</evidence>
<reference evidence="2 3" key="1">
    <citation type="submission" date="2019-12" db="EMBL/GenBank/DDBJ databases">
        <authorList>
            <person name="Lee S.D."/>
        </authorList>
    </citation>
    <scope>NUCLEOTIDE SEQUENCE [LARGE SCALE GENOMIC DNA]</scope>
    <source>
        <strain evidence="2 3">GH1-50</strain>
    </source>
</reference>
<gene>
    <name evidence="2" type="ORF">GQ651_01470</name>
</gene>
<name>A0A7C9IE71_9RHOB</name>
<dbReference type="Proteomes" id="UP000480350">
    <property type="component" value="Unassembled WGS sequence"/>
</dbReference>